<keyword evidence="3" id="KW-1185">Reference proteome</keyword>
<dbReference type="RefSeq" id="YP_009219892.1">
    <property type="nucleotide sequence ID" value="NC_029026.1"/>
</dbReference>
<organism evidence="2 3">
    <name type="scientific">Enterococcus phage EFLK1</name>
    <dbReference type="NCBI Taxonomy" id="1640885"/>
    <lineage>
        <taxon>Viruses</taxon>
        <taxon>Duplodnaviria</taxon>
        <taxon>Heunggongvirae</taxon>
        <taxon>Uroviricota</taxon>
        <taxon>Caudoviricetes</taxon>
        <taxon>Herelleviridae</taxon>
        <taxon>Brockvirinae</taxon>
        <taxon>Kochikohdavirus</taxon>
        <taxon>Kochikohdavirus EFLK1</taxon>
    </lineage>
</organism>
<dbReference type="KEGG" id="vg:26646054"/>
<sequence>MAKKQTTETFTARVAELTNNEYTVVGEYVNNKTKIAITHTTCNTTYLVKPKGFLDGNRCPHCRNKLRGAKQKTQEQFAEEVTNLTDNEYIVVGEYTGATNKVAIQHRICGNSWRVSPNSFLSRGTRCPTCVRNTTAQEQRYSTEQFIKKLEERFPKEYTLLSEYMGSKKKVLVRHNRCGNEWEIKASHLLHHNMCPRCKSSRGEALIRKYLTNIGLGFTEQQTFPNLELKKPLSYDFYIPSQQLLIEYQGIQHYEPIAHFGGAERFKLQQESDKIKRKYASEHGLLLVEVPYSLDTIEKVSAYLEKEIKFVV</sequence>
<name>A0A0E3TBA7_9CAUD</name>
<reference evidence="3" key="2">
    <citation type="submission" date="2015-03" db="EMBL/GenBank/DDBJ databases">
        <title>Additive effect of two phages aimed for phage therapy.</title>
        <authorList>
            <person name="Khalifa L."/>
            <person name="Beyth N."/>
            <person name="Hazan R."/>
        </authorList>
    </citation>
    <scope>NUCLEOTIDE SEQUENCE [LARGE SCALE GENOMIC DNA]</scope>
</reference>
<evidence type="ECO:0000313" key="3">
    <source>
        <dbReference type="Proteomes" id="UP000033340"/>
    </source>
</evidence>
<proteinExistence type="predicted"/>
<feature type="domain" description="CapR homology" evidence="1">
    <location>
        <begin position="84"/>
        <end position="130"/>
    </location>
</feature>
<dbReference type="GeneID" id="26646054"/>
<reference evidence="2 3" key="1">
    <citation type="journal article" date="2015" name="Genome Announc.">
        <title>Complete Genome Sequence of Enterococcus Bacteriophage EFLK1.</title>
        <authorList>
            <person name="Khalifa L."/>
            <person name="Coppenhagen-Glazer S."/>
            <person name="Shlezinger M."/>
            <person name="Kott-Gutkowski M."/>
            <person name="Adini O."/>
            <person name="Beyth N."/>
            <person name="Hazan R."/>
        </authorList>
    </citation>
    <scope>NUCLEOTIDE SEQUENCE [LARGE SCALE GENOMIC DNA]</scope>
</reference>
<evidence type="ECO:0000313" key="2">
    <source>
        <dbReference type="EMBL" id="AKC05161.1"/>
    </source>
</evidence>
<protein>
    <recommendedName>
        <fullName evidence="1">CapR homology domain-containing protein</fullName>
    </recommendedName>
</protein>
<dbReference type="Pfam" id="PF21817">
    <property type="entry name" value="CapR"/>
    <property type="match status" value="1"/>
</dbReference>
<dbReference type="InterPro" id="IPR048793">
    <property type="entry name" value="CapR_dom"/>
</dbReference>
<accession>A0A0E3TBA7</accession>
<dbReference type="EMBL" id="KR049063">
    <property type="protein sequence ID" value="AKC05161.1"/>
    <property type="molecule type" value="Genomic_DNA"/>
</dbReference>
<dbReference type="Gene3D" id="3.40.960.10">
    <property type="entry name" value="VSR Endonuclease"/>
    <property type="match status" value="1"/>
</dbReference>
<dbReference type="Proteomes" id="UP000033340">
    <property type="component" value="Segment"/>
</dbReference>
<evidence type="ECO:0000259" key="1">
    <source>
        <dbReference type="Pfam" id="PF21817"/>
    </source>
</evidence>